<evidence type="ECO:0000256" key="4">
    <source>
        <dbReference type="ARBA" id="ARBA00023125"/>
    </source>
</evidence>
<keyword evidence="5" id="KW-0804">Transcription</keyword>
<dbReference type="PROSITE" id="PS00675">
    <property type="entry name" value="SIGMA54_INTERACT_1"/>
    <property type="match status" value="1"/>
</dbReference>
<keyword evidence="4" id="KW-0238">DNA-binding</keyword>
<dbReference type="AlphaFoldDB" id="A0A848G947"/>
<evidence type="ECO:0000256" key="1">
    <source>
        <dbReference type="ARBA" id="ARBA00022741"/>
    </source>
</evidence>
<dbReference type="PROSITE" id="PS50045">
    <property type="entry name" value="SIGMA54_INTERACT_4"/>
    <property type="match status" value="1"/>
</dbReference>
<proteinExistence type="predicted"/>
<dbReference type="SMART" id="SM00382">
    <property type="entry name" value="AAA"/>
    <property type="match status" value="1"/>
</dbReference>
<evidence type="ECO:0000256" key="5">
    <source>
        <dbReference type="ARBA" id="ARBA00023163"/>
    </source>
</evidence>
<dbReference type="Pfam" id="PF25601">
    <property type="entry name" value="AAA_lid_14"/>
    <property type="match status" value="1"/>
</dbReference>
<dbReference type="EMBL" id="JABBGA010000015">
    <property type="protein sequence ID" value="NML27425.1"/>
    <property type="molecule type" value="Genomic_DNA"/>
</dbReference>
<dbReference type="InterPro" id="IPR003018">
    <property type="entry name" value="GAF"/>
</dbReference>
<gene>
    <name evidence="7" type="ORF">HHL15_16845</name>
</gene>
<dbReference type="FunFam" id="3.40.50.300:FF:000006">
    <property type="entry name" value="DNA-binding transcriptional regulator NtrC"/>
    <property type="match status" value="1"/>
</dbReference>
<keyword evidence="2" id="KW-0067">ATP-binding</keyword>
<evidence type="ECO:0000256" key="3">
    <source>
        <dbReference type="ARBA" id="ARBA00023015"/>
    </source>
</evidence>
<accession>A0A848G947</accession>
<dbReference type="CDD" id="cd00009">
    <property type="entry name" value="AAA"/>
    <property type="match status" value="1"/>
</dbReference>
<dbReference type="GO" id="GO:0043565">
    <property type="term" value="F:sequence-specific DNA binding"/>
    <property type="evidence" value="ECO:0007669"/>
    <property type="project" value="InterPro"/>
</dbReference>
<organism evidence="7 8">
    <name type="scientific">Zoogloea dura</name>
    <dbReference type="NCBI Taxonomy" id="2728840"/>
    <lineage>
        <taxon>Bacteria</taxon>
        <taxon>Pseudomonadati</taxon>
        <taxon>Pseudomonadota</taxon>
        <taxon>Betaproteobacteria</taxon>
        <taxon>Rhodocyclales</taxon>
        <taxon>Zoogloeaceae</taxon>
        <taxon>Zoogloea</taxon>
    </lineage>
</organism>
<dbReference type="InterPro" id="IPR058031">
    <property type="entry name" value="AAA_lid_NorR"/>
</dbReference>
<reference evidence="7 8" key="1">
    <citation type="submission" date="2020-04" db="EMBL/GenBank/DDBJ databases">
        <title>Zoogloea sp. G-4-1-14 isolated from soil.</title>
        <authorList>
            <person name="Dahal R.H."/>
        </authorList>
    </citation>
    <scope>NUCLEOTIDE SEQUENCE [LARGE SCALE GENOMIC DNA]</scope>
    <source>
        <strain evidence="7 8">G-4-1-14</strain>
    </source>
</reference>
<dbReference type="Pfam" id="PF01590">
    <property type="entry name" value="GAF"/>
    <property type="match status" value="1"/>
</dbReference>
<dbReference type="InterPro" id="IPR002197">
    <property type="entry name" value="HTH_Fis"/>
</dbReference>
<dbReference type="Gene3D" id="1.10.8.60">
    <property type="match status" value="1"/>
</dbReference>
<name>A0A848G947_9RHOO</name>
<dbReference type="InterPro" id="IPR029016">
    <property type="entry name" value="GAF-like_dom_sf"/>
</dbReference>
<dbReference type="GO" id="GO:0005524">
    <property type="term" value="F:ATP binding"/>
    <property type="evidence" value="ECO:0007669"/>
    <property type="project" value="UniProtKB-KW"/>
</dbReference>
<dbReference type="Proteomes" id="UP000580043">
    <property type="component" value="Unassembled WGS sequence"/>
</dbReference>
<dbReference type="SUPFAM" id="SSF52540">
    <property type="entry name" value="P-loop containing nucleoside triphosphate hydrolases"/>
    <property type="match status" value="1"/>
</dbReference>
<sequence>MGLLAPASMERIVAARRAYFDDGREDGSLIDPAIYRSWSRCIAAARSESEAIAFEQVGRSRLSELVQRNRMLLEAGTGPVADLEKAIAGAGYAVLLTDSRGYAISVGGALEQQHPEIRQAIRPGVDLSEGAIGTSAMACALKERRPVRVFGPEHFFSANKLFHCAAAPIVDPRGGLIGTVDITRGSSHADFGALSLVTRCAHAIEYELFRRIPARAIVTLAWQPHSTEPSADLILAFGDDGEILATNEATRRFMGVDTYQIGLQYEDLFEGRFGTTLTLLQGARGAIPVQLRSGICMYASLWAREGQGAGLAAPAAVAVAGAGRAVRLKPASVPDTTTSDFGDGRINEELEIGLKALHSGLPVLVLGETGTGKDVVARALHERSTRRDAAFVAINCAAIPESLIESELFGYEEGAFTGARRGGAAGRIEQAGGGTLFLDEIGDMPLHLQARLLRVLESKEVSRLGGSATQRVDFQLVCATHQDIEQAVREGRFRRDLYYRINAFVLTLSPLRLRPHLKALACSILAGLSDGARSFSPEALERLAAYPWPGNVREFRNAIIYAHAIAPAGERIGAGHFPRSVLVPVLPEGTATGGGQAGVLASLEREAMRRALDECAGNVRLAAKRLGISRATLYRRIHSGEV</sequence>
<dbReference type="InterPro" id="IPR027417">
    <property type="entry name" value="P-loop_NTPase"/>
</dbReference>
<dbReference type="InterPro" id="IPR002078">
    <property type="entry name" value="Sigma_54_int"/>
</dbReference>
<keyword evidence="3" id="KW-0805">Transcription regulation</keyword>
<keyword evidence="1" id="KW-0547">Nucleotide-binding</keyword>
<dbReference type="Gene3D" id="3.30.450.40">
    <property type="match status" value="1"/>
</dbReference>
<dbReference type="InterPro" id="IPR003593">
    <property type="entry name" value="AAA+_ATPase"/>
</dbReference>
<evidence type="ECO:0000256" key="2">
    <source>
        <dbReference type="ARBA" id="ARBA00022840"/>
    </source>
</evidence>
<dbReference type="Gene3D" id="1.10.10.60">
    <property type="entry name" value="Homeodomain-like"/>
    <property type="match status" value="1"/>
</dbReference>
<keyword evidence="8" id="KW-1185">Reference proteome</keyword>
<protein>
    <submittedName>
        <fullName evidence="7">Sigma-54-dependent Fis family transcriptional regulator</fullName>
    </submittedName>
</protein>
<comment type="caution">
    <text evidence="7">The sequence shown here is derived from an EMBL/GenBank/DDBJ whole genome shotgun (WGS) entry which is preliminary data.</text>
</comment>
<dbReference type="Pfam" id="PF02954">
    <property type="entry name" value="HTH_8"/>
    <property type="match status" value="1"/>
</dbReference>
<dbReference type="Pfam" id="PF00158">
    <property type="entry name" value="Sigma54_activat"/>
    <property type="match status" value="1"/>
</dbReference>
<evidence type="ECO:0000259" key="6">
    <source>
        <dbReference type="PROSITE" id="PS50045"/>
    </source>
</evidence>
<dbReference type="InterPro" id="IPR025662">
    <property type="entry name" value="Sigma_54_int_dom_ATP-bd_1"/>
</dbReference>
<dbReference type="InterPro" id="IPR009057">
    <property type="entry name" value="Homeodomain-like_sf"/>
</dbReference>
<dbReference type="PANTHER" id="PTHR32071">
    <property type="entry name" value="TRANSCRIPTIONAL REGULATORY PROTEIN"/>
    <property type="match status" value="1"/>
</dbReference>
<dbReference type="PRINTS" id="PR01590">
    <property type="entry name" value="HTHFIS"/>
</dbReference>
<evidence type="ECO:0000313" key="8">
    <source>
        <dbReference type="Proteomes" id="UP000580043"/>
    </source>
</evidence>
<dbReference type="RefSeq" id="WP_169146965.1">
    <property type="nucleotide sequence ID" value="NZ_JABBGA010000015.1"/>
</dbReference>
<evidence type="ECO:0000313" key="7">
    <source>
        <dbReference type="EMBL" id="NML27425.1"/>
    </source>
</evidence>
<dbReference type="SUPFAM" id="SSF46689">
    <property type="entry name" value="Homeodomain-like"/>
    <property type="match status" value="1"/>
</dbReference>
<dbReference type="Gene3D" id="3.40.50.300">
    <property type="entry name" value="P-loop containing nucleotide triphosphate hydrolases"/>
    <property type="match status" value="1"/>
</dbReference>
<dbReference type="GO" id="GO:0006355">
    <property type="term" value="P:regulation of DNA-templated transcription"/>
    <property type="evidence" value="ECO:0007669"/>
    <property type="project" value="InterPro"/>
</dbReference>
<feature type="domain" description="Sigma-54 factor interaction" evidence="6">
    <location>
        <begin position="356"/>
        <end position="564"/>
    </location>
</feature>